<keyword evidence="13" id="KW-1185">Reference proteome</keyword>
<proteinExistence type="inferred from homology"/>
<dbReference type="SUPFAM" id="SSF55008">
    <property type="entry name" value="HMA, heavy metal-associated domain"/>
    <property type="match status" value="1"/>
</dbReference>
<evidence type="ECO:0000256" key="9">
    <source>
        <dbReference type="ARBA" id="ARBA00023136"/>
    </source>
</evidence>
<feature type="transmembrane region" description="Helical" evidence="10">
    <location>
        <begin position="99"/>
        <end position="118"/>
    </location>
</feature>
<dbReference type="InterPro" id="IPR018303">
    <property type="entry name" value="ATPase_P-typ_P_site"/>
</dbReference>
<feature type="transmembrane region" description="Helical" evidence="10">
    <location>
        <begin position="379"/>
        <end position="403"/>
    </location>
</feature>
<sequence>MKQLKRQVLMQQNKKIVIQIEGMTCQSCANRIEKVLNRNDFVSDAGVNFAAEEAHVVFDSSQASEQDILTIIQKAGFNGILKQNVLPSAPNETKISPRLWLLLFINIPFLIGMIGMMFNHHSWMMPPMWQFVLASVVQLGLAIPFYKGAIGSIRGGLANMDVLVSTGTLAIYLYSVFMLFYHQSMGHDGASHVYFEASVMVIGFVSLGKFLEERTKKQSLNSLGLLLQLTPKQVSVQRENRWETMPLNQVKIGDILRANQGERIAADGVVEQGSGWCDESHLTGESQPLEKMSQSPVLAGAMVTQGSLIYRANQLGQQTLLGDMMKALSEAQGTKAPIARFADKVASVFVPAVLLISALTFGLTWWIKGDWVTALIHSVAVLVIACPCALGLATPAAIMVGMGKAVNAGIWFKDAASMEEAAHVDTVVLDKTGTLTHGDLKISAVWQPQSAVYSEENLYRIAASVEQNANHPLAKAIVLAAQEKSLEIPTALSVHSEVGQGISAHIDRIGLVKVGKPAYCELILPDNMPQIWQIASIVAVSVDNNPIGAFALADSLKEDSLQAIQRLHQHNIDVVIMSGDQQSVVDYVAQQVGVKTARGNCSPRDKAAYIETLRQQGKVVAMVGDGVNDAPALAMANVSFAMKSGSDVAEQTASATLMQHSVNQLVDGLMISRATLKNIKQNLFFALIYNVLGIPLAALGYLSPVLAGAAMAMSSLSVLSNALRLKRVKIK</sequence>
<dbReference type="InterPro" id="IPR023299">
    <property type="entry name" value="ATPase_P-typ_cyto_dom_N"/>
</dbReference>
<keyword evidence="12" id="KW-0378">Hydrolase</keyword>
<dbReference type="InterPro" id="IPR036163">
    <property type="entry name" value="HMA_dom_sf"/>
</dbReference>
<keyword evidence="9 10" id="KW-0472">Membrane</keyword>
<dbReference type="SUPFAM" id="SSF81665">
    <property type="entry name" value="Calcium ATPase, transmembrane domain M"/>
    <property type="match status" value="1"/>
</dbReference>
<evidence type="ECO:0000256" key="10">
    <source>
        <dbReference type="RuleBase" id="RU362081"/>
    </source>
</evidence>
<comment type="subcellular location">
    <subcellularLocation>
        <location evidence="10">Cell membrane</location>
    </subcellularLocation>
    <subcellularLocation>
        <location evidence="1">Endomembrane system</location>
        <topology evidence="1">Multi-pass membrane protein</topology>
    </subcellularLocation>
</comment>
<dbReference type="EC" id="3.6.3.4" evidence="12"/>
<dbReference type="SUPFAM" id="SSF81660">
    <property type="entry name" value="Metal cation-transporting ATPase, ATP-binding domain N"/>
    <property type="match status" value="1"/>
</dbReference>
<feature type="transmembrane region" description="Helical" evidence="10">
    <location>
        <begin position="682"/>
        <end position="699"/>
    </location>
</feature>
<dbReference type="Gene3D" id="3.30.70.100">
    <property type="match status" value="1"/>
</dbReference>
<dbReference type="Gene3D" id="3.40.50.1000">
    <property type="entry name" value="HAD superfamily/HAD-like"/>
    <property type="match status" value="1"/>
</dbReference>
<dbReference type="PROSITE" id="PS01047">
    <property type="entry name" value="HMA_1"/>
    <property type="match status" value="1"/>
</dbReference>
<evidence type="ECO:0000256" key="5">
    <source>
        <dbReference type="ARBA" id="ARBA00022741"/>
    </source>
</evidence>
<dbReference type="Pfam" id="PF00403">
    <property type="entry name" value="HMA"/>
    <property type="match status" value="1"/>
</dbReference>
<dbReference type="InterPro" id="IPR044492">
    <property type="entry name" value="P_typ_ATPase_HD_dom"/>
</dbReference>
<dbReference type="PRINTS" id="PR00943">
    <property type="entry name" value="CUATPASE"/>
</dbReference>
<evidence type="ECO:0000259" key="11">
    <source>
        <dbReference type="PROSITE" id="PS50846"/>
    </source>
</evidence>
<dbReference type="InterPro" id="IPR027256">
    <property type="entry name" value="P-typ_ATPase_IB"/>
</dbReference>
<keyword evidence="5 10" id="KW-0547">Nucleotide-binding</keyword>
<dbReference type="InterPro" id="IPR001757">
    <property type="entry name" value="P_typ_ATPase"/>
</dbReference>
<dbReference type="NCBIfam" id="TIGR01494">
    <property type="entry name" value="ATPase_P-type"/>
    <property type="match status" value="1"/>
</dbReference>
<evidence type="ECO:0000313" key="13">
    <source>
        <dbReference type="Proteomes" id="UP000003778"/>
    </source>
</evidence>
<keyword evidence="3 10" id="KW-0812">Transmembrane</keyword>
<dbReference type="PROSITE" id="PS00154">
    <property type="entry name" value="ATPASE_E1_E2"/>
    <property type="match status" value="1"/>
</dbReference>
<keyword evidence="6 10" id="KW-0067">ATP-binding</keyword>
<accession>A0ABN0EU98</accession>
<dbReference type="Gene3D" id="2.70.150.10">
    <property type="entry name" value="Calcium-transporting ATPase, cytoplasmic transduction domain A"/>
    <property type="match status" value="1"/>
</dbReference>
<comment type="similarity">
    <text evidence="2 10">Belongs to the cation transport ATPase (P-type) (TC 3.A.3) family. Type IB subfamily.</text>
</comment>
<feature type="transmembrane region" description="Helical" evidence="10">
    <location>
        <begin position="162"/>
        <end position="181"/>
    </location>
</feature>
<evidence type="ECO:0000256" key="1">
    <source>
        <dbReference type="ARBA" id="ARBA00004127"/>
    </source>
</evidence>
<dbReference type="GO" id="GO:0016787">
    <property type="term" value="F:hydrolase activity"/>
    <property type="evidence" value="ECO:0007669"/>
    <property type="project" value="UniProtKB-KW"/>
</dbReference>
<dbReference type="InterPro" id="IPR008250">
    <property type="entry name" value="ATPase_P-typ_transduc_dom_A_sf"/>
</dbReference>
<keyword evidence="4 10" id="KW-0479">Metal-binding</keyword>
<dbReference type="InterPro" id="IPR036412">
    <property type="entry name" value="HAD-like_sf"/>
</dbReference>
<dbReference type="Gene3D" id="3.40.1110.10">
    <property type="entry name" value="Calcium-transporting ATPase, cytoplasmic domain N"/>
    <property type="match status" value="1"/>
</dbReference>
<evidence type="ECO:0000256" key="6">
    <source>
        <dbReference type="ARBA" id="ARBA00022840"/>
    </source>
</evidence>
<keyword evidence="10" id="KW-1003">Cell membrane</keyword>
<evidence type="ECO:0000256" key="8">
    <source>
        <dbReference type="ARBA" id="ARBA00022989"/>
    </source>
</evidence>
<reference evidence="12 13" key="1">
    <citation type="submission" date="2012-04" db="EMBL/GenBank/DDBJ databases">
        <authorList>
            <person name="Durkin A.S."/>
            <person name="McCorrison J."/>
            <person name="Torralba M."/>
            <person name="Gillis M."/>
            <person name="Methe B."/>
            <person name="Sutton G."/>
            <person name="Nelson K.E."/>
        </authorList>
    </citation>
    <scope>NUCLEOTIDE SEQUENCE [LARGE SCALE GENOMIC DNA]</scope>
    <source>
        <strain evidence="12 13">HK2019</strain>
    </source>
</reference>
<dbReference type="InterPro" id="IPR023298">
    <property type="entry name" value="ATPase_P-typ_TM_dom_sf"/>
</dbReference>
<dbReference type="EMBL" id="AJTC01000031">
    <property type="protein sequence ID" value="EIJ29606.1"/>
    <property type="molecule type" value="Genomic_DNA"/>
</dbReference>
<dbReference type="CDD" id="cd02094">
    <property type="entry name" value="P-type_ATPase_Cu-like"/>
    <property type="match status" value="1"/>
</dbReference>
<dbReference type="PROSITE" id="PS50846">
    <property type="entry name" value="HMA_2"/>
    <property type="match status" value="1"/>
</dbReference>
<dbReference type="Proteomes" id="UP000003778">
    <property type="component" value="Unassembled WGS sequence"/>
</dbReference>
<comment type="caution">
    <text evidence="12">The sequence shown here is derived from an EMBL/GenBank/DDBJ whole genome shotgun (WGS) entry which is preliminary data.</text>
</comment>
<dbReference type="NCBIfam" id="TIGR01511">
    <property type="entry name" value="ATPase-IB1_Cu"/>
    <property type="match status" value="1"/>
</dbReference>
<dbReference type="CDD" id="cd00371">
    <property type="entry name" value="HMA"/>
    <property type="match status" value="1"/>
</dbReference>
<gene>
    <name evidence="12" type="ORF">HMPREF1119_0849</name>
</gene>
<dbReference type="PRINTS" id="PR00119">
    <property type="entry name" value="CATATPASE"/>
</dbReference>
<feature type="transmembrane region" description="Helical" evidence="10">
    <location>
        <begin position="130"/>
        <end position="150"/>
    </location>
</feature>
<dbReference type="Pfam" id="PF00702">
    <property type="entry name" value="Hydrolase"/>
    <property type="match status" value="1"/>
</dbReference>
<feature type="transmembrane region" description="Helical" evidence="10">
    <location>
        <begin position="345"/>
        <end position="367"/>
    </location>
</feature>
<dbReference type="NCBIfam" id="TIGR01525">
    <property type="entry name" value="ATPase-IB_hvy"/>
    <property type="match status" value="1"/>
</dbReference>
<dbReference type="PANTHER" id="PTHR43520">
    <property type="entry name" value="ATP7, ISOFORM B"/>
    <property type="match status" value="1"/>
</dbReference>
<evidence type="ECO:0000256" key="4">
    <source>
        <dbReference type="ARBA" id="ARBA00022723"/>
    </source>
</evidence>
<evidence type="ECO:0000256" key="3">
    <source>
        <dbReference type="ARBA" id="ARBA00022692"/>
    </source>
</evidence>
<keyword evidence="8 10" id="KW-1133">Transmembrane helix</keyword>
<dbReference type="InterPro" id="IPR006121">
    <property type="entry name" value="HMA_dom"/>
</dbReference>
<dbReference type="InterPro" id="IPR023214">
    <property type="entry name" value="HAD_sf"/>
</dbReference>
<dbReference type="SFLD" id="SFLDG00002">
    <property type="entry name" value="C1.7:_P-type_atpase_like"/>
    <property type="match status" value="1"/>
</dbReference>
<keyword evidence="7" id="KW-1278">Translocase</keyword>
<evidence type="ECO:0000313" key="12">
    <source>
        <dbReference type="EMBL" id="EIJ29606.1"/>
    </source>
</evidence>
<dbReference type="Pfam" id="PF00122">
    <property type="entry name" value="E1-E2_ATPase"/>
    <property type="match status" value="1"/>
</dbReference>
<dbReference type="InterPro" id="IPR017969">
    <property type="entry name" value="Heavy-metal-associated_CS"/>
</dbReference>
<protein>
    <submittedName>
        <fullName evidence="12">Copper-exporting ATPase</fullName>
        <ecNumber evidence="12">3.6.3.4</ecNumber>
    </submittedName>
</protein>
<feature type="transmembrane region" description="Helical" evidence="10">
    <location>
        <begin position="193"/>
        <end position="211"/>
    </location>
</feature>
<dbReference type="InterPro" id="IPR059000">
    <property type="entry name" value="ATPase_P-type_domA"/>
</dbReference>
<evidence type="ECO:0000256" key="2">
    <source>
        <dbReference type="ARBA" id="ARBA00006024"/>
    </source>
</evidence>
<dbReference type="SUPFAM" id="SSF56784">
    <property type="entry name" value="HAD-like"/>
    <property type="match status" value="1"/>
</dbReference>
<dbReference type="SUPFAM" id="SSF81653">
    <property type="entry name" value="Calcium ATPase, transduction domain A"/>
    <property type="match status" value="1"/>
</dbReference>
<name>A0ABN0EU98_HAEPA</name>
<dbReference type="SFLD" id="SFLDF00027">
    <property type="entry name" value="p-type_atpase"/>
    <property type="match status" value="1"/>
</dbReference>
<dbReference type="PANTHER" id="PTHR43520:SF8">
    <property type="entry name" value="P-TYPE CU(+) TRANSPORTER"/>
    <property type="match status" value="1"/>
</dbReference>
<dbReference type="SFLD" id="SFLDS00003">
    <property type="entry name" value="Haloacid_Dehalogenase"/>
    <property type="match status" value="1"/>
</dbReference>
<organism evidence="12 13">
    <name type="scientific">Haemophilus parainfluenzae HK2019</name>
    <dbReference type="NCBI Taxonomy" id="1095746"/>
    <lineage>
        <taxon>Bacteria</taxon>
        <taxon>Pseudomonadati</taxon>
        <taxon>Pseudomonadota</taxon>
        <taxon>Gammaproteobacteria</taxon>
        <taxon>Pasteurellales</taxon>
        <taxon>Pasteurellaceae</taxon>
        <taxon>Haemophilus</taxon>
    </lineage>
</organism>
<feature type="domain" description="HMA" evidence="11">
    <location>
        <begin position="14"/>
        <end position="80"/>
    </location>
</feature>
<evidence type="ECO:0000256" key="7">
    <source>
        <dbReference type="ARBA" id="ARBA00022967"/>
    </source>
</evidence>